<reference evidence="2 3" key="1">
    <citation type="submission" date="2018-04" db="EMBL/GenBank/DDBJ databases">
        <authorList>
            <person name="Vogel A."/>
        </authorList>
    </citation>
    <scope>NUCLEOTIDE SEQUENCE [LARGE SCALE GENOMIC DNA]</scope>
</reference>
<gene>
    <name evidence="2" type="ORF">CCAM_LOCUS16059</name>
</gene>
<keyword evidence="1" id="KW-0732">Signal</keyword>
<dbReference type="PANTHER" id="PTHR45521:SF2">
    <property type="entry name" value="TRANSDUCIN_WD40 REPEAT-LIKE SUPERFAMILY PROTEIN"/>
    <property type="match status" value="1"/>
</dbReference>
<dbReference type="AlphaFoldDB" id="A0A484LD36"/>
<evidence type="ECO:0000313" key="3">
    <source>
        <dbReference type="Proteomes" id="UP000595140"/>
    </source>
</evidence>
<keyword evidence="3" id="KW-1185">Reference proteome</keyword>
<evidence type="ECO:0000313" key="2">
    <source>
        <dbReference type="EMBL" id="VFQ74283.1"/>
    </source>
</evidence>
<proteinExistence type="predicted"/>
<dbReference type="EMBL" id="OOIL02001338">
    <property type="protein sequence ID" value="VFQ74283.1"/>
    <property type="molecule type" value="Genomic_DNA"/>
</dbReference>
<accession>A0A484LD36</accession>
<dbReference type="OrthoDB" id="999927at2759"/>
<protein>
    <submittedName>
        <fullName evidence="2">Uncharacterized protein</fullName>
    </submittedName>
</protein>
<organism evidence="2 3">
    <name type="scientific">Cuscuta campestris</name>
    <dbReference type="NCBI Taxonomy" id="132261"/>
    <lineage>
        <taxon>Eukaryota</taxon>
        <taxon>Viridiplantae</taxon>
        <taxon>Streptophyta</taxon>
        <taxon>Embryophyta</taxon>
        <taxon>Tracheophyta</taxon>
        <taxon>Spermatophyta</taxon>
        <taxon>Magnoliopsida</taxon>
        <taxon>eudicotyledons</taxon>
        <taxon>Gunneridae</taxon>
        <taxon>Pentapetalae</taxon>
        <taxon>asterids</taxon>
        <taxon>lamiids</taxon>
        <taxon>Solanales</taxon>
        <taxon>Convolvulaceae</taxon>
        <taxon>Cuscuteae</taxon>
        <taxon>Cuscuta</taxon>
        <taxon>Cuscuta subgen. Grammica</taxon>
        <taxon>Cuscuta sect. Cleistogrammica</taxon>
    </lineage>
</organism>
<feature type="chain" id="PRO_5019820053" evidence="1">
    <location>
        <begin position="18"/>
        <end position="277"/>
    </location>
</feature>
<feature type="signal peptide" evidence="1">
    <location>
        <begin position="1"/>
        <end position="17"/>
    </location>
</feature>
<dbReference type="Proteomes" id="UP000595140">
    <property type="component" value="Unassembled WGS sequence"/>
</dbReference>
<name>A0A484LD36_9ASTE</name>
<sequence length="277" mass="30500">MWMRQLVLQTILRDVTCVGEVVQVAQVNVQLCKPFWDEDLFHGVLLFVSNEAHDGGVIAVELFRVIGSAPQLITIGADKNLVIWDTFAFKEVRKMKPGSKMTCHSVASWCHPRAPNIDTLTCVKDSHILAIEYPTYSALTRTTFCDLSSLVSTTCFTHEAQNGTSNVLMRSAGIRSEPVINLHGGALLGVAYRTSRRISPAAATAISTFQSMPLSGFENGAASSFNTFDDEFSSQRNSTEAPAQNFQLYRWETFEPVALYSAMYSAIIVEVAVNSCL</sequence>
<evidence type="ECO:0000256" key="1">
    <source>
        <dbReference type="SAM" id="SignalP"/>
    </source>
</evidence>
<dbReference type="PANTHER" id="PTHR45521">
    <property type="entry name" value="TSET COMPLEX MEMBER TSTF"/>
    <property type="match status" value="1"/>
</dbReference>
<dbReference type="InterPro" id="IPR053290">
    <property type="entry name" value="TSET_complex_member"/>
</dbReference>